<accession>A0AA39J5N8</accession>
<dbReference type="Proteomes" id="UP001175211">
    <property type="component" value="Unassembled WGS sequence"/>
</dbReference>
<feature type="non-terminal residue" evidence="2">
    <location>
        <position position="281"/>
    </location>
</feature>
<dbReference type="EMBL" id="JAUEPS010000141">
    <property type="protein sequence ID" value="KAK0435792.1"/>
    <property type="molecule type" value="Genomic_DNA"/>
</dbReference>
<sequence>MFQSSALKNLIRPANNRPDLIAFSGEDAVGEYNNHLLMMGMFPTLFPYGQGGFEDPDRLVPLSFHGQANLYLDLSNCEFRHHNSFLFVAMNMIQRRQAHLHTHLAVKSSNFATTAVDIEGVTPQILHSVSRHLEEEERVSDLTAEERKVFTLLSKVRTISAKITGSEASKLTYRNEIKAYCAHFNIPHVYFTANPSPQNSPIFQVMCGDTTVNLDEHFPRMVDYVWRCVCLADDPVAALDFFNFSCKTMMEYLFGWDFARKRSSVKGGILGHLKAFYGTNE</sequence>
<reference evidence="2" key="1">
    <citation type="submission" date="2023-06" db="EMBL/GenBank/DDBJ databases">
        <authorList>
            <consortium name="Lawrence Berkeley National Laboratory"/>
            <person name="Ahrendt S."/>
            <person name="Sahu N."/>
            <person name="Indic B."/>
            <person name="Wong-Bajracharya J."/>
            <person name="Merenyi Z."/>
            <person name="Ke H.-M."/>
            <person name="Monk M."/>
            <person name="Kocsube S."/>
            <person name="Drula E."/>
            <person name="Lipzen A."/>
            <person name="Balint B."/>
            <person name="Henrissat B."/>
            <person name="Andreopoulos B."/>
            <person name="Martin F.M."/>
            <person name="Harder C.B."/>
            <person name="Rigling D."/>
            <person name="Ford K.L."/>
            <person name="Foster G.D."/>
            <person name="Pangilinan J."/>
            <person name="Papanicolaou A."/>
            <person name="Barry K."/>
            <person name="LaButti K."/>
            <person name="Viragh M."/>
            <person name="Koriabine M."/>
            <person name="Yan M."/>
            <person name="Riley R."/>
            <person name="Champramary S."/>
            <person name="Plett K.L."/>
            <person name="Tsai I.J."/>
            <person name="Slot J."/>
            <person name="Sipos G."/>
            <person name="Plett J."/>
            <person name="Nagy L.G."/>
            <person name="Grigoriev I.V."/>
        </authorList>
    </citation>
    <scope>NUCLEOTIDE SEQUENCE</scope>
    <source>
        <strain evidence="2">CCBAS 213</strain>
    </source>
</reference>
<protein>
    <recommendedName>
        <fullName evidence="1">Helitron helicase-like domain-containing protein</fullName>
    </recommendedName>
</protein>
<comment type="caution">
    <text evidence="2">The sequence shown here is derived from an EMBL/GenBank/DDBJ whole genome shotgun (WGS) entry which is preliminary data.</text>
</comment>
<feature type="domain" description="Helitron helicase-like" evidence="1">
    <location>
        <begin position="77"/>
        <end position="281"/>
    </location>
</feature>
<evidence type="ECO:0000259" key="1">
    <source>
        <dbReference type="Pfam" id="PF14214"/>
    </source>
</evidence>
<dbReference type="GeneID" id="85351812"/>
<evidence type="ECO:0000313" key="2">
    <source>
        <dbReference type="EMBL" id="KAK0435792.1"/>
    </source>
</evidence>
<dbReference type="RefSeq" id="XP_060322072.1">
    <property type="nucleotide sequence ID" value="XM_060468264.1"/>
</dbReference>
<proteinExistence type="predicted"/>
<dbReference type="Pfam" id="PF14214">
    <property type="entry name" value="Helitron_like_N"/>
    <property type="match status" value="1"/>
</dbReference>
<organism evidence="2 3">
    <name type="scientific">Armillaria tabescens</name>
    <name type="common">Ringless honey mushroom</name>
    <name type="synonym">Agaricus tabescens</name>
    <dbReference type="NCBI Taxonomy" id="1929756"/>
    <lineage>
        <taxon>Eukaryota</taxon>
        <taxon>Fungi</taxon>
        <taxon>Dikarya</taxon>
        <taxon>Basidiomycota</taxon>
        <taxon>Agaricomycotina</taxon>
        <taxon>Agaricomycetes</taxon>
        <taxon>Agaricomycetidae</taxon>
        <taxon>Agaricales</taxon>
        <taxon>Marasmiineae</taxon>
        <taxon>Physalacriaceae</taxon>
        <taxon>Desarmillaria</taxon>
    </lineage>
</organism>
<dbReference type="AlphaFoldDB" id="A0AA39J5N8"/>
<gene>
    <name evidence="2" type="ORF">EV420DRAFT_1281563</name>
</gene>
<evidence type="ECO:0000313" key="3">
    <source>
        <dbReference type="Proteomes" id="UP001175211"/>
    </source>
</evidence>
<name>A0AA39J5N8_ARMTA</name>
<dbReference type="InterPro" id="IPR025476">
    <property type="entry name" value="Helitron_helicase-like"/>
</dbReference>
<keyword evidence="3" id="KW-1185">Reference proteome</keyword>